<evidence type="ECO:0000313" key="3">
    <source>
        <dbReference type="Proteomes" id="UP000002640"/>
    </source>
</evidence>
<dbReference type="InterPro" id="IPR036770">
    <property type="entry name" value="Ankyrin_rpt-contain_sf"/>
</dbReference>
<accession>G4Z286</accession>
<dbReference type="InterPro" id="IPR052050">
    <property type="entry name" value="SecEffector_AnkRepeat"/>
</dbReference>
<dbReference type="SMR" id="G4Z286"/>
<reference evidence="2" key="2">
    <citation type="submission" date="2011-09" db="EMBL/GenBank/DDBJ databases">
        <authorList>
            <consortium name="US DOE Joint Genome Institute (JGI-PGF)"/>
            <person name="Aerts A."/>
            <person name="Grimwood J."/>
            <person name="Schmutz J."/>
            <person name="Lucas S."/>
            <person name="Hammon N."/>
            <person name="Glavina del Rio T."/>
            <person name="Dalin E."/>
            <person name="Tice H."/>
            <person name="Pitluck S."/>
            <person name="Dehal P."/>
            <person name="Chapman J."/>
            <person name="Putman N.H."/>
            <person name="Salamov A.A."/>
            <person name="Terry A."/>
            <person name="Rokhsar D.S."/>
            <person name="Boore J.L."/>
            <person name="Tripathy S."/>
            <person name="Tyler B.M."/>
            <person name="Grigoriev I.V."/>
        </authorList>
    </citation>
    <scope>NUCLEOTIDE SEQUENCE</scope>
    <source>
        <strain evidence="2">P6497</strain>
    </source>
</reference>
<protein>
    <recommendedName>
        <fullName evidence="4">Ankyrin repeat-containing domain</fullName>
    </recommendedName>
</protein>
<evidence type="ECO:0000313" key="2">
    <source>
        <dbReference type="EMBL" id="EGZ19230.1"/>
    </source>
</evidence>
<dbReference type="Pfam" id="PF12796">
    <property type="entry name" value="Ank_2"/>
    <property type="match status" value="1"/>
</dbReference>
<dbReference type="RefSeq" id="XP_009521947.1">
    <property type="nucleotide sequence ID" value="XM_009523652.1"/>
</dbReference>
<keyword evidence="3" id="KW-1185">Reference proteome</keyword>
<dbReference type="KEGG" id="psoj:PHYSODRAFT_327530"/>
<dbReference type="EMBL" id="JH159153">
    <property type="protein sequence ID" value="EGZ19227.1"/>
    <property type="molecule type" value="Genomic_DNA"/>
</dbReference>
<sequence>MEKKLALTYVGNSQTTKRARTQLTEIDYVHPCKSLQFVLLPPEIIALPHAMETINRLAMTPQEALVEAVMRNQACDLHHVLQRFRCESSDTFVVAAGFGNQVAMRLLRDEIEYRDELEVLATAAAAAAKNGRLNAANYLLGEFEHSFQEPVDERNAYYRVDDATWVVMDEAAAEGHLDVVKLGVAHALESKYVALSPCGSDALYCAVCGGHADVVRYLLGQNLFGWKLDAALEKAMENDDKVIVKMLYEAYPVYADGQNLFVRMARDARKDAVEYLYDTIHPSTSLVGEAFVDAARCYYTDTAEFLLTTGRVPTDAFDKAVSNAVSSGRISLLRTLTSKKRASPQVLITAATLGQFPIVKCLLNVQRQSVNALVDAHNMTREPSVRALLRETLEHE</sequence>
<dbReference type="EMBL" id="JH159153">
    <property type="protein sequence ID" value="EGZ19230.1"/>
    <property type="molecule type" value="Genomic_DNA"/>
</dbReference>
<proteinExistence type="predicted"/>
<dbReference type="AlphaFoldDB" id="G4Z286"/>
<dbReference type="SUPFAM" id="SSF48403">
    <property type="entry name" value="Ankyrin repeat"/>
    <property type="match status" value="1"/>
</dbReference>
<gene>
    <name evidence="1" type="ORF">PHYSODRAFT_297869</name>
    <name evidence="2" type="ORF">PHYSODRAFT_327530</name>
</gene>
<dbReference type="GeneID" id="20645625"/>
<dbReference type="KEGG" id="psoj:PHYSODRAFT_297869"/>
<evidence type="ECO:0008006" key="4">
    <source>
        <dbReference type="Google" id="ProtNLM"/>
    </source>
</evidence>
<dbReference type="RefSeq" id="XP_009521944.1">
    <property type="nucleotide sequence ID" value="XM_009523649.1"/>
</dbReference>
<dbReference type="PANTHER" id="PTHR46586:SF3">
    <property type="entry name" value="ANKYRIN REPEAT-CONTAINING PROTEIN"/>
    <property type="match status" value="1"/>
</dbReference>
<dbReference type="GeneID" id="20641547"/>
<dbReference type="PANTHER" id="PTHR46586">
    <property type="entry name" value="ANKYRIN REPEAT-CONTAINING PROTEIN"/>
    <property type="match status" value="1"/>
</dbReference>
<reference evidence="2 3" key="1">
    <citation type="journal article" date="2006" name="Science">
        <title>Phytophthora genome sequences uncover evolutionary origins and mechanisms of pathogenesis.</title>
        <authorList>
            <person name="Tyler B.M."/>
            <person name="Tripathy S."/>
            <person name="Zhang X."/>
            <person name="Dehal P."/>
            <person name="Jiang R.H."/>
            <person name="Aerts A."/>
            <person name="Arredondo F.D."/>
            <person name="Baxter L."/>
            <person name="Bensasson D."/>
            <person name="Beynon J.L."/>
            <person name="Chapman J."/>
            <person name="Damasceno C.M."/>
            <person name="Dorrance A.E."/>
            <person name="Dou D."/>
            <person name="Dickerman A.W."/>
            <person name="Dubchak I.L."/>
            <person name="Garbelotto M."/>
            <person name="Gijzen M."/>
            <person name="Gordon S.G."/>
            <person name="Govers F."/>
            <person name="Grunwald N.J."/>
            <person name="Huang W."/>
            <person name="Ivors K.L."/>
            <person name="Jones R.W."/>
            <person name="Kamoun S."/>
            <person name="Krampis K."/>
            <person name="Lamour K.H."/>
            <person name="Lee M.K."/>
            <person name="McDonald W.H."/>
            <person name="Medina M."/>
            <person name="Meijer H.J."/>
            <person name="Nordberg E.K."/>
            <person name="Maclean D.J."/>
            <person name="Ospina-Giraldo M.D."/>
            <person name="Morris P.F."/>
            <person name="Phuntumart V."/>
            <person name="Putnam N.H."/>
            <person name="Rash S."/>
            <person name="Rose J.K."/>
            <person name="Sakihama Y."/>
            <person name="Salamov A.A."/>
            <person name="Savidor A."/>
            <person name="Scheuring C.F."/>
            <person name="Smith B.M."/>
            <person name="Sobral B.W."/>
            <person name="Terry A."/>
            <person name="Torto-Alalibo T.A."/>
            <person name="Win J."/>
            <person name="Xu Z."/>
            <person name="Zhang H."/>
            <person name="Grigoriev I.V."/>
            <person name="Rokhsar D.S."/>
            <person name="Boore J.L."/>
        </authorList>
    </citation>
    <scope>NUCLEOTIDE SEQUENCE [LARGE SCALE GENOMIC DNA]</scope>
    <source>
        <strain evidence="2 3">P6497</strain>
    </source>
</reference>
<dbReference type="InParanoid" id="G4Z286"/>
<dbReference type="Gene3D" id="1.25.40.20">
    <property type="entry name" value="Ankyrin repeat-containing domain"/>
    <property type="match status" value="1"/>
</dbReference>
<organism evidence="3">
    <name type="scientific">Phytophthora sojae (strain P6497)</name>
    <name type="common">Soybean stem and root rot agent</name>
    <name type="synonym">Phytophthora megasperma f. sp. glycines</name>
    <dbReference type="NCBI Taxonomy" id="1094619"/>
    <lineage>
        <taxon>Eukaryota</taxon>
        <taxon>Sar</taxon>
        <taxon>Stramenopiles</taxon>
        <taxon>Oomycota</taxon>
        <taxon>Peronosporomycetes</taxon>
        <taxon>Peronosporales</taxon>
        <taxon>Peronosporaceae</taxon>
        <taxon>Phytophthora</taxon>
    </lineage>
</organism>
<name>G4Z286_PHYSP</name>
<dbReference type="InterPro" id="IPR002110">
    <property type="entry name" value="Ankyrin_rpt"/>
</dbReference>
<dbReference type="Proteomes" id="UP000002640">
    <property type="component" value="Unassembled WGS sequence"/>
</dbReference>
<evidence type="ECO:0000313" key="1">
    <source>
        <dbReference type="EMBL" id="EGZ19227.1"/>
    </source>
</evidence>